<evidence type="ECO:0000313" key="5">
    <source>
        <dbReference type="Proteomes" id="UP000051086"/>
    </source>
</evidence>
<proteinExistence type="predicted"/>
<evidence type="ECO:0000313" key="3">
    <source>
        <dbReference type="EMBL" id="CUH70162.1"/>
    </source>
</evidence>
<organism evidence="4 6">
    <name type="scientific">Thalassovita autumnalis</name>
    <dbReference type="NCBI Taxonomy" id="2072972"/>
    <lineage>
        <taxon>Bacteria</taxon>
        <taxon>Pseudomonadati</taxon>
        <taxon>Pseudomonadota</taxon>
        <taxon>Alphaproteobacteria</taxon>
        <taxon>Rhodobacterales</taxon>
        <taxon>Roseobacteraceae</taxon>
        <taxon>Thalassovita</taxon>
    </lineage>
</organism>
<evidence type="ECO:0000256" key="1">
    <source>
        <dbReference type="SAM" id="MobiDB-lite"/>
    </source>
</evidence>
<accession>A0A0N7LWV6</accession>
<reference evidence="4 6" key="2">
    <citation type="submission" date="2015-09" db="EMBL/GenBank/DDBJ databases">
        <authorList>
            <consortium name="Swine Surveillance"/>
        </authorList>
    </citation>
    <scope>NUCLEOTIDE SEQUENCE [LARGE SCALE GENOMIC DNA]</scope>
    <source>
        <strain evidence="4 6">5120</strain>
    </source>
</reference>
<keyword evidence="5" id="KW-1185">Reference proteome</keyword>
<dbReference type="AlphaFoldDB" id="A0A0N7LWV6"/>
<protein>
    <submittedName>
        <fullName evidence="4">Uncharacterized protein</fullName>
    </submittedName>
</protein>
<evidence type="ECO:0000313" key="4">
    <source>
        <dbReference type="EMBL" id="CUH73203.1"/>
    </source>
</evidence>
<keyword evidence="2" id="KW-0732">Signal</keyword>
<dbReference type="Proteomes" id="UP000051086">
    <property type="component" value="Unassembled WGS sequence"/>
</dbReference>
<dbReference type="RefSeq" id="WP_165590074.1">
    <property type="nucleotide sequence ID" value="NZ_CYSB01000047.1"/>
</dbReference>
<sequence>MTRLIALMTATLMATSALTGSAMAGGNALSLQASAETPKPASTAGRQQNRRVEISLRK</sequence>
<dbReference type="EMBL" id="CYSB01000047">
    <property type="protein sequence ID" value="CUH70162.1"/>
    <property type="molecule type" value="Genomic_DNA"/>
</dbReference>
<feature type="region of interest" description="Disordered" evidence="1">
    <location>
        <begin position="31"/>
        <end position="58"/>
    </location>
</feature>
<feature type="signal peptide" evidence="2">
    <location>
        <begin position="1"/>
        <end position="24"/>
    </location>
</feature>
<dbReference type="Proteomes" id="UP000051887">
    <property type="component" value="Unassembled WGS sequence"/>
</dbReference>
<evidence type="ECO:0000313" key="6">
    <source>
        <dbReference type="Proteomes" id="UP000051887"/>
    </source>
</evidence>
<reference evidence="3 5" key="1">
    <citation type="submission" date="2015-09" db="EMBL/GenBank/DDBJ databases">
        <authorList>
            <person name="Rodrigo-Torres L."/>
            <person name="Arahal D.R."/>
        </authorList>
    </citation>
    <scope>NUCLEOTIDE SEQUENCE [LARGE SCALE GENOMIC DNA]</scope>
    <source>
        <strain evidence="3 5">CECT 5118</strain>
    </source>
</reference>
<name>A0A0N7LWV6_9RHOB</name>
<dbReference type="EMBL" id="CYSC01000037">
    <property type="protein sequence ID" value="CUH73203.1"/>
    <property type="molecule type" value="Genomic_DNA"/>
</dbReference>
<gene>
    <name evidence="3" type="ORF">TL5118_04137</name>
    <name evidence="4" type="ORF">TL5120_03010</name>
</gene>
<feature type="chain" id="PRO_5009790934" evidence="2">
    <location>
        <begin position="25"/>
        <end position="58"/>
    </location>
</feature>
<evidence type="ECO:0000256" key="2">
    <source>
        <dbReference type="SAM" id="SignalP"/>
    </source>
</evidence>